<dbReference type="PANTHER" id="PTHR11785">
    <property type="entry name" value="AMINO ACID TRANSPORTER"/>
    <property type="match status" value="1"/>
</dbReference>
<dbReference type="OrthoDB" id="5982228at2759"/>
<keyword evidence="2 5" id="KW-0812">Transmembrane</keyword>
<evidence type="ECO:0000256" key="1">
    <source>
        <dbReference type="ARBA" id="ARBA00004141"/>
    </source>
</evidence>
<sequence>MFEILKRLTFSFKKASSFSSTDSEKGISPGKDIGVVSAVFLIFNRMVGTGIFATPSAIYSLSGSVGASLLMWVAGALIAASGLAVYLEWGTAIPKNGGEKNYLEYFYNRPKFLMVSMFSFYGLLLGWAASNSVVFGEYVLTAANVPVDRWNQRAIGVACITFCFLIHSCHVKTGLWIQNALGIFKLVVIAAIIITGAVGLAGGLPCPKTDNFVNAFAGEKPSGYGVVMALYNVIWSFIGYSNANYALGEARDPVRTLRIAAPLALIGVSILYLLVNVSYFAVVPKSDLVSSGRVLAASFFRHAFGPSAQRALAAFISLSALGNVMAVIFSQGRIVQELALDGILPFSRFFASKKPFNSPAAGLFSQWFVSVIIMVAPPPGDAYNFILNVISYPLAIINALVAFGLLVLSIRREKYNWFPPICSPVPVTIFFLISSLYLVVAPFIPPSVASQSVYEHLPYWLHCAVGIGFFVVGAIYWAIRFKVLTRIWPNKFPEVPISFRNEDIKIIVDNKLSDSDDSTVC</sequence>
<evidence type="ECO:0000256" key="2">
    <source>
        <dbReference type="ARBA" id="ARBA00022692"/>
    </source>
</evidence>
<dbReference type="RefSeq" id="XP_031851664.1">
    <property type="nucleotide sequence ID" value="XM_031995773.1"/>
</dbReference>
<dbReference type="Pfam" id="PF13520">
    <property type="entry name" value="AA_permease_2"/>
    <property type="match status" value="1"/>
</dbReference>
<dbReference type="Gene3D" id="1.20.1740.10">
    <property type="entry name" value="Amino acid/polyamine transporter I"/>
    <property type="match status" value="1"/>
</dbReference>
<feature type="transmembrane region" description="Helical" evidence="5">
    <location>
        <begin position="112"/>
        <end position="130"/>
    </location>
</feature>
<feature type="transmembrane region" description="Helical" evidence="5">
    <location>
        <begin position="183"/>
        <end position="204"/>
    </location>
</feature>
<keyword evidence="4 5" id="KW-0472">Membrane</keyword>
<evidence type="ECO:0000313" key="6">
    <source>
        <dbReference type="EMBL" id="VVT46108.1"/>
    </source>
</evidence>
<feature type="transmembrane region" description="Helical" evidence="5">
    <location>
        <begin position="259"/>
        <end position="282"/>
    </location>
</feature>
<feature type="transmembrane region" description="Helical" evidence="5">
    <location>
        <begin position="311"/>
        <end position="335"/>
    </location>
</feature>
<protein>
    <recommendedName>
        <fullName evidence="8">Amino acid permease/ SLC12A domain-containing protein</fullName>
    </recommendedName>
</protein>
<dbReference type="Proteomes" id="UP000398389">
    <property type="component" value="Unassembled WGS sequence"/>
</dbReference>
<dbReference type="AlphaFoldDB" id="A0A5E8B3R0"/>
<name>A0A5E8B3R0_9ASCO</name>
<comment type="subcellular location">
    <subcellularLocation>
        <location evidence="1">Membrane</location>
        <topology evidence="1">Multi-pass membrane protein</topology>
    </subcellularLocation>
</comment>
<dbReference type="InterPro" id="IPR050598">
    <property type="entry name" value="AminoAcid_Transporter"/>
</dbReference>
<accession>A0A5E8B3R0</accession>
<evidence type="ECO:0000313" key="7">
    <source>
        <dbReference type="Proteomes" id="UP000398389"/>
    </source>
</evidence>
<feature type="transmembrane region" description="Helical" evidence="5">
    <location>
        <begin position="356"/>
        <end position="377"/>
    </location>
</feature>
<feature type="transmembrane region" description="Helical" evidence="5">
    <location>
        <begin position="459"/>
        <end position="479"/>
    </location>
</feature>
<dbReference type="FunFam" id="1.20.1740.10:FF:000025">
    <property type="entry name" value="High-affinity methionine permease"/>
    <property type="match status" value="1"/>
</dbReference>
<dbReference type="InterPro" id="IPR002293">
    <property type="entry name" value="AA/rel_permease1"/>
</dbReference>
<evidence type="ECO:0008006" key="8">
    <source>
        <dbReference type="Google" id="ProtNLM"/>
    </source>
</evidence>
<keyword evidence="3 5" id="KW-1133">Transmembrane helix</keyword>
<feature type="transmembrane region" description="Helical" evidence="5">
    <location>
        <begin position="33"/>
        <end position="58"/>
    </location>
</feature>
<dbReference type="GeneID" id="43579873"/>
<proteinExistence type="predicted"/>
<gene>
    <name evidence="6" type="ORF">SAPINGB_P001050</name>
</gene>
<evidence type="ECO:0000256" key="3">
    <source>
        <dbReference type="ARBA" id="ARBA00022989"/>
    </source>
</evidence>
<evidence type="ECO:0000256" key="5">
    <source>
        <dbReference type="SAM" id="Phobius"/>
    </source>
</evidence>
<feature type="transmembrane region" description="Helical" evidence="5">
    <location>
        <begin position="389"/>
        <end position="410"/>
    </location>
</feature>
<dbReference type="GO" id="GO:0016020">
    <property type="term" value="C:membrane"/>
    <property type="evidence" value="ECO:0007669"/>
    <property type="project" value="UniProtKB-SubCell"/>
</dbReference>
<reference evidence="6 7" key="1">
    <citation type="submission" date="2019-09" db="EMBL/GenBank/DDBJ databases">
        <authorList>
            <person name="Brejova B."/>
        </authorList>
    </citation>
    <scope>NUCLEOTIDE SEQUENCE [LARGE SCALE GENOMIC DNA]</scope>
</reference>
<feature type="transmembrane region" description="Helical" evidence="5">
    <location>
        <begin position="150"/>
        <end position="171"/>
    </location>
</feature>
<evidence type="ECO:0000256" key="4">
    <source>
        <dbReference type="ARBA" id="ARBA00023136"/>
    </source>
</evidence>
<feature type="transmembrane region" description="Helical" evidence="5">
    <location>
        <begin position="417"/>
        <end position="439"/>
    </location>
</feature>
<dbReference type="EMBL" id="CABVLU010000001">
    <property type="protein sequence ID" value="VVT46108.1"/>
    <property type="molecule type" value="Genomic_DNA"/>
</dbReference>
<dbReference type="GO" id="GO:0015179">
    <property type="term" value="F:L-amino acid transmembrane transporter activity"/>
    <property type="evidence" value="ECO:0007669"/>
    <property type="project" value="TreeGrafter"/>
</dbReference>
<organism evidence="6 7">
    <name type="scientific">Magnusiomyces paraingens</name>
    <dbReference type="NCBI Taxonomy" id="2606893"/>
    <lineage>
        <taxon>Eukaryota</taxon>
        <taxon>Fungi</taxon>
        <taxon>Dikarya</taxon>
        <taxon>Ascomycota</taxon>
        <taxon>Saccharomycotina</taxon>
        <taxon>Dipodascomycetes</taxon>
        <taxon>Dipodascales</taxon>
        <taxon>Dipodascaceae</taxon>
        <taxon>Magnusiomyces</taxon>
    </lineage>
</organism>
<dbReference type="PANTHER" id="PTHR11785:SF498">
    <property type="entry name" value="HIGH-AFFINITY METHIONINE PERMEASE"/>
    <property type="match status" value="1"/>
</dbReference>
<feature type="transmembrane region" description="Helical" evidence="5">
    <location>
        <begin position="70"/>
        <end position="91"/>
    </location>
</feature>
<dbReference type="PIRSF" id="PIRSF006060">
    <property type="entry name" value="AA_transporter"/>
    <property type="match status" value="1"/>
</dbReference>
<keyword evidence="7" id="KW-1185">Reference proteome</keyword>
<feature type="transmembrane region" description="Helical" evidence="5">
    <location>
        <begin position="224"/>
        <end position="247"/>
    </location>
</feature>